<proteinExistence type="predicted"/>
<dbReference type="EMBL" id="FNXY01000003">
    <property type="protein sequence ID" value="SEI73913.1"/>
    <property type="molecule type" value="Genomic_DNA"/>
</dbReference>
<dbReference type="AlphaFoldDB" id="A0A1H6T1D8"/>
<evidence type="ECO:0000313" key="1">
    <source>
        <dbReference type="EMBL" id="SEI73913.1"/>
    </source>
</evidence>
<reference evidence="1 2" key="1">
    <citation type="submission" date="2016-10" db="EMBL/GenBank/DDBJ databases">
        <authorList>
            <person name="de Groot N.N."/>
        </authorList>
    </citation>
    <scope>NUCLEOTIDE SEQUENCE [LARGE SCALE GENOMIC DNA]</scope>
    <source>
        <strain evidence="1 2">DSM 19938</strain>
    </source>
</reference>
<name>A0A1H6T1D8_9BACT</name>
<dbReference type="Proteomes" id="UP000199532">
    <property type="component" value="Unassembled WGS sequence"/>
</dbReference>
<gene>
    <name evidence="1" type="ORF">SAMN04487995_1958</name>
</gene>
<evidence type="ECO:0000313" key="2">
    <source>
        <dbReference type="Proteomes" id="UP000199532"/>
    </source>
</evidence>
<protein>
    <submittedName>
        <fullName evidence="1">Uncharacterized protein</fullName>
    </submittedName>
</protein>
<accession>A0A1H6T1D8</accession>
<dbReference type="RefSeq" id="WP_090334977.1">
    <property type="nucleotide sequence ID" value="NZ_FNXY01000003.1"/>
</dbReference>
<keyword evidence="2" id="KW-1185">Reference proteome</keyword>
<sequence length="64" mass="7401">MKTDENSFTEINRLLEKYMSEIESSELKPLAANIYLTHAKNFVRWIEGEFVPGGRLKKANELLS</sequence>
<dbReference type="OrthoDB" id="2084771at2"/>
<organism evidence="1 2">
    <name type="scientific">Dyadobacter koreensis</name>
    <dbReference type="NCBI Taxonomy" id="408657"/>
    <lineage>
        <taxon>Bacteria</taxon>
        <taxon>Pseudomonadati</taxon>
        <taxon>Bacteroidota</taxon>
        <taxon>Cytophagia</taxon>
        <taxon>Cytophagales</taxon>
        <taxon>Spirosomataceae</taxon>
        <taxon>Dyadobacter</taxon>
    </lineage>
</organism>